<keyword evidence="10" id="KW-0282">Flagellum</keyword>
<comment type="similarity">
    <text evidence="3">Belongs to the flagella basal body rod proteins family.</text>
</comment>
<dbReference type="PANTHER" id="PTHR30033">
    <property type="entry name" value="FLAGELLAR HOOK-ASSOCIATED PROTEIN 1"/>
    <property type="match status" value="1"/>
</dbReference>
<evidence type="ECO:0000256" key="3">
    <source>
        <dbReference type="ARBA" id="ARBA00009677"/>
    </source>
</evidence>
<keyword evidence="5" id="KW-0964">Secreted</keyword>
<name>A0A011QJI8_ACCRE</name>
<evidence type="ECO:0000259" key="7">
    <source>
        <dbReference type="Pfam" id="PF06429"/>
    </source>
</evidence>
<feature type="domain" description="Flagellar hook-associated protein FlgK helical" evidence="9">
    <location>
        <begin position="93"/>
        <end position="321"/>
    </location>
</feature>
<dbReference type="PANTHER" id="PTHR30033:SF1">
    <property type="entry name" value="FLAGELLAR HOOK-ASSOCIATED PROTEIN 1"/>
    <property type="match status" value="1"/>
</dbReference>
<dbReference type="SUPFAM" id="SSF64518">
    <property type="entry name" value="Phase 1 flagellin"/>
    <property type="match status" value="1"/>
</dbReference>
<dbReference type="InterPro" id="IPR010930">
    <property type="entry name" value="Flg_bb/hook_C_dom"/>
</dbReference>
<dbReference type="InterPro" id="IPR053927">
    <property type="entry name" value="FlgK_helical"/>
</dbReference>
<evidence type="ECO:0000256" key="4">
    <source>
        <dbReference type="ARBA" id="ARBA00016244"/>
    </source>
</evidence>
<dbReference type="Pfam" id="PF21159">
    <property type="entry name" value="FlgK_2nd"/>
    <property type="match status" value="1"/>
</dbReference>
<dbReference type="PRINTS" id="PR01005">
    <property type="entry name" value="FLGHOOKAP1"/>
</dbReference>
<keyword evidence="6" id="KW-0975">Bacterial flagellum</keyword>
<accession>A0A011QJI8</accession>
<dbReference type="GO" id="GO:0044780">
    <property type="term" value="P:bacterial-type flagellum assembly"/>
    <property type="evidence" value="ECO:0007669"/>
    <property type="project" value="InterPro"/>
</dbReference>
<proteinExistence type="inferred from homology"/>
<keyword evidence="11" id="KW-1185">Reference proteome</keyword>
<dbReference type="GO" id="GO:0009424">
    <property type="term" value="C:bacterial-type flagellum hook"/>
    <property type="evidence" value="ECO:0007669"/>
    <property type="project" value="InterPro"/>
</dbReference>
<evidence type="ECO:0000256" key="1">
    <source>
        <dbReference type="ARBA" id="ARBA00004365"/>
    </source>
</evidence>
<dbReference type="InterPro" id="IPR002371">
    <property type="entry name" value="FlgK"/>
</dbReference>
<dbReference type="EMBL" id="JEMY01000015">
    <property type="protein sequence ID" value="EXI89517.1"/>
    <property type="molecule type" value="Genomic_DNA"/>
</dbReference>
<evidence type="ECO:0000259" key="9">
    <source>
        <dbReference type="Pfam" id="PF22638"/>
    </source>
</evidence>
<evidence type="ECO:0000259" key="8">
    <source>
        <dbReference type="Pfam" id="PF21159"/>
    </source>
</evidence>
<keyword evidence="10" id="KW-0966">Cell projection</keyword>
<comment type="subcellular location">
    <subcellularLocation>
        <location evidence="1">Bacterial flagellum</location>
    </subcellularLocation>
    <subcellularLocation>
        <location evidence="2">Secreted</location>
    </subcellularLocation>
</comment>
<reference evidence="10" key="1">
    <citation type="submission" date="2014-02" db="EMBL/GenBank/DDBJ databases">
        <title>Expanding our view of genomic diversity in Candidatus Accumulibacter clades.</title>
        <authorList>
            <person name="Skennerton C.T."/>
            <person name="Barr J.J."/>
            <person name="Slater F.R."/>
            <person name="Bond P.L."/>
            <person name="Tyson G.W."/>
        </authorList>
    </citation>
    <scope>NUCLEOTIDE SEQUENCE [LARGE SCALE GENOMIC DNA]</scope>
</reference>
<evidence type="ECO:0000256" key="2">
    <source>
        <dbReference type="ARBA" id="ARBA00004613"/>
    </source>
</evidence>
<dbReference type="InterPro" id="IPR049474">
    <property type="entry name" value="FlgK_D3"/>
</dbReference>
<comment type="caution">
    <text evidence="10">The sequence shown here is derived from an EMBL/GenBank/DDBJ whole genome shotgun (WGS) entry which is preliminary data.</text>
</comment>
<organism evidence="10 11">
    <name type="scientific">Accumulibacter regalis</name>
    <dbReference type="NCBI Taxonomy" id="522306"/>
    <lineage>
        <taxon>Bacteria</taxon>
        <taxon>Pseudomonadati</taxon>
        <taxon>Pseudomonadota</taxon>
        <taxon>Betaproteobacteria</taxon>
        <taxon>Candidatus Accumulibacter</taxon>
    </lineage>
</organism>
<dbReference type="eggNOG" id="COG1256">
    <property type="taxonomic scope" value="Bacteria"/>
</dbReference>
<dbReference type="AlphaFoldDB" id="A0A011QJI8"/>
<protein>
    <recommendedName>
        <fullName evidence="4">Flagellar hook-associated protein 1</fullName>
    </recommendedName>
</protein>
<keyword evidence="10" id="KW-0969">Cilium</keyword>
<dbReference type="Pfam" id="PF06429">
    <property type="entry name" value="Flg_bbr_C"/>
    <property type="match status" value="1"/>
</dbReference>
<dbReference type="GO" id="GO:0005198">
    <property type="term" value="F:structural molecule activity"/>
    <property type="evidence" value="ECO:0007669"/>
    <property type="project" value="InterPro"/>
</dbReference>
<sequence length="682" mass="70648">MGSGIISTAVTGLNVAQYGLLTTEHNIANANTPGFSRQRTIQGSNPALLTGAGFIGQGAHVATVERMYSRFLSDQVDRSQSSAGELATYHAQISQIDNLLADPGTGLSPVLQAFFGSVQQLAGNPSDLPSRQAMVSAAQSLSARYQSLSDQLAQMYDGINSEITAAVASVNSYGEQIALLNGRISVAEASTGQPPNDLLDTRDRMVLELNQLIRTRTTTNADGSYNVFVGSGQQLVVGTQLIGMTTTSAADDPSRLVVGLRTATGIQEMPESLVSGGSLSGLLAFRRESLDRASNDLGSNAASLALTFNAQHALGQDFFGQSLLASTPPTSFTPQFFSLAQPAVVSNTRNPSGSPLVSASFDPTTPFNGNFYTDLGNSDYRLRADAGGALTLTRLADSRQWSGADLAAVNAELSSDPQGFVLASTGTLPAGSSYLIQPTRGAARGITVNPALVADARLIAAAGPLRASAGTANTGTATVTSGEAGPGYQGAFAALPISLQYNAGELLGFPVNTRVSIDGATAVTITALNPGIAYTSGATVTVVGSVAASPPAGFSFVMTGLPNNGDRFSIEVNTGATADGRNALTLAQLQTQRTMSGQTASYQDAYARLVSETGNRTRQLQVSSDAQQNLLAQAQASRDSLSAVNLDEEAANLIRYQQAYQASARAFQIGAALFDTILELGR</sequence>
<feature type="domain" description="Flagellar basal-body/hook protein C-terminal" evidence="7">
    <location>
        <begin position="642"/>
        <end position="680"/>
    </location>
</feature>
<gene>
    <name evidence="10" type="primary">flgK</name>
    <name evidence="10" type="ORF">AW11_01383</name>
</gene>
<dbReference type="GO" id="GO:0005576">
    <property type="term" value="C:extracellular region"/>
    <property type="evidence" value="ECO:0007669"/>
    <property type="project" value="UniProtKB-SubCell"/>
</dbReference>
<evidence type="ECO:0000256" key="6">
    <source>
        <dbReference type="ARBA" id="ARBA00023143"/>
    </source>
</evidence>
<feature type="domain" description="Flagellar hook-associated protein 1 D3" evidence="8">
    <location>
        <begin position="464"/>
        <end position="570"/>
    </location>
</feature>
<evidence type="ECO:0000256" key="5">
    <source>
        <dbReference type="ARBA" id="ARBA00022525"/>
    </source>
</evidence>
<evidence type="ECO:0000313" key="10">
    <source>
        <dbReference type="EMBL" id="EXI89517.1"/>
    </source>
</evidence>
<dbReference type="PATRIC" id="fig|1454004.3.peg.1426"/>
<dbReference type="STRING" id="1454004.AW11_01383"/>
<evidence type="ECO:0000313" key="11">
    <source>
        <dbReference type="Proteomes" id="UP000022141"/>
    </source>
</evidence>
<dbReference type="Proteomes" id="UP000022141">
    <property type="component" value="Unassembled WGS sequence"/>
</dbReference>
<dbReference type="Pfam" id="PF22638">
    <property type="entry name" value="FlgK_D1"/>
    <property type="match status" value="1"/>
</dbReference>
<dbReference type="NCBIfam" id="TIGR02492">
    <property type="entry name" value="flgK_ends"/>
    <property type="match status" value="1"/>
</dbReference>